<proteinExistence type="predicted"/>
<gene>
    <name evidence="1" type="ORF">H920_08297</name>
</gene>
<dbReference type="EMBL" id="KN122458">
    <property type="protein sequence ID" value="KFO30266.1"/>
    <property type="molecule type" value="Genomic_DNA"/>
</dbReference>
<name>A0A091E5B7_FUKDA</name>
<protein>
    <submittedName>
        <fullName evidence="1">Uncharacterized protein</fullName>
    </submittedName>
</protein>
<organism evidence="1 2">
    <name type="scientific">Fukomys damarensis</name>
    <name type="common">Damaraland mole rat</name>
    <name type="synonym">Cryptomys damarensis</name>
    <dbReference type="NCBI Taxonomy" id="885580"/>
    <lineage>
        <taxon>Eukaryota</taxon>
        <taxon>Metazoa</taxon>
        <taxon>Chordata</taxon>
        <taxon>Craniata</taxon>
        <taxon>Vertebrata</taxon>
        <taxon>Euteleostomi</taxon>
        <taxon>Mammalia</taxon>
        <taxon>Eutheria</taxon>
        <taxon>Euarchontoglires</taxon>
        <taxon>Glires</taxon>
        <taxon>Rodentia</taxon>
        <taxon>Hystricomorpha</taxon>
        <taxon>Bathyergidae</taxon>
        <taxon>Fukomys</taxon>
    </lineage>
</organism>
<keyword evidence="2" id="KW-1185">Reference proteome</keyword>
<dbReference type="Proteomes" id="UP000028990">
    <property type="component" value="Unassembled WGS sequence"/>
</dbReference>
<sequence>MRLSWSLARGHSWLAGEALLPGISWHTPTTLQGLHMRASLGKETHLLETRPRKERKPEGLATMMSFVTEERERRCESVKTEPFVSWVASRKPSTKHALALRLTICMARATQRDLSGHSGGGQVLPCPLAALCQAVVSALSQVPKHRKEHVLLRLSAQKRKGNTINATRLSSEAPKTLHLESFLAEGPTWRPQLPMKTVAPGLRFRQRALTMYAGFRVKQRISDRPSLRDTAFSSATCLRLDASEYRPSNGVIKSPSSRRPNKCTPFLASVEDCIISFHR</sequence>
<reference evidence="1 2" key="1">
    <citation type="submission" date="2013-11" db="EMBL/GenBank/DDBJ databases">
        <title>The Damaraland mole rat (Fukomys damarensis) genome and evolution of African mole rats.</title>
        <authorList>
            <person name="Gladyshev V.N."/>
            <person name="Fang X."/>
        </authorList>
    </citation>
    <scope>NUCLEOTIDE SEQUENCE [LARGE SCALE GENOMIC DNA]</scope>
    <source>
        <tissue evidence="1">Liver</tissue>
    </source>
</reference>
<evidence type="ECO:0000313" key="1">
    <source>
        <dbReference type="EMBL" id="KFO30266.1"/>
    </source>
</evidence>
<dbReference type="AlphaFoldDB" id="A0A091E5B7"/>
<evidence type="ECO:0000313" key="2">
    <source>
        <dbReference type="Proteomes" id="UP000028990"/>
    </source>
</evidence>
<accession>A0A091E5B7</accession>